<reference evidence="3" key="1">
    <citation type="submission" date="2017-09" db="EMBL/GenBank/DDBJ databases">
        <title>FDA dAtabase for Regulatory Grade micrObial Sequences (FDA-ARGOS): Supporting development and validation of Infectious Disease Dx tests.</title>
        <authorList>
            <person name="Minogue T."/>
            <person name="Wolcott M."/>
            <person name="Wasieloski L."/>
            <person name="Aguilar W."/>
            <person name="Moore D."/>
            <person name="Tallon L."/>
            <person name="Sadzewicz L."/>
            <person name="Ott S."/>
            <person name="Zhao X."/>
            <person name="Nagaraj S."/>
            <person name="Vavikolanu K."/>
            <person name="Aluvathingal J."/>
            <person name="Nadendla S."/>
            <person name="Sichtig H."/>
        </authorList>
    </citation>
    <scope>NUCLEOTIDE SEQUENCE [LARGE SCALE GENOMIC DNA]</scope>
    <source>
        <strain evidence="3">FDAARGOS_390</strain>
    </source>
</reference>
<evidence type="ECO:0000313" key="2">
    <source>
        <dbReference type="EMBL" id="PEH40537.1"/>
    </source>
</evidence>
<dbReference type="PANTHER" id="PTHR13696:SF52">
    <property type="entry name" value="PARA FAMILY PROTEIN CT_582"/>
    <property type="match status" value="1"/>
</dbReference>
<dbReference type="SUPFAM" id="SSF52540">
    <property type="entry name" value="P-loop containing nucleoside triphosphate hydrolases"/>
    <property type="match status" value="1"/>
</dbReference>
<dbReference type="AlphaFoldDB" id="A0A2A7SA57"/>
<feature type="domain" description="CobQ/CobB/MinD/ParA nucleotide binding" evidence="1">
    <location>
        <begin position="6"/>
        <end position="188"/>
    </location>
</feature>
<dbReference type="InterPro" id="IPR050678">
    <property type="entry name" value="DNA_Partitioning_ATPase"/>
</dbReference>
<name>A0A2A7SA57_BURGA</name>
<organism evidence="2 3">
    <name type="scientific">Burkholderia gladioli</name>
    <name type="common">Pseudomonas marginata</name>
    <name type="synonym">Phytomonas marginata</name>
    <dbReference type="NCBI Taxonomy" id="28095"/>
    <lineage>
        <taxon>Bacteria</taxon>
        <taxon>Pseudomonadati</taxon>
        <taxon>Pseudomonadota</taxon>
        <taxon>Betaproteobacteria</taxon>
        <taxon>Burkholderiales</taxon>
        <taxon>Burkholderiaceae</taxon>
        <taxon>Burkholderia</taxon>
    </lineage>
</organism>
<comment type="caution">
    <text evidence="2">The sequence shown here is derived from an EMBL/GenBank/DDBJ whole genome shotgun (WGS) entry which is preliminary data.</text>
</comment>
<protein>
    <submittedName>
        <fullName evidence="2">Cobyrinic acid a,c-diamide synthase</fullName>
    </submittedName>
</protein>
<dbReference type="Pfam" id="PF01656">
    <property type="entry name" value="CbiA"/>
    <property type="match status" value="1"/>
</dbReference>
<dbReference type="InterPro" id="IPR027417">
    <property type="entry name" value="P-loop_NTPase"/>
</dbReference>
<dbReference type="PIRSF" id="PIRSF009320">
    <property type="entry name" value="Nuc_binding_HP_1000"/>
    <property type="match status" value="1"/>
</dbReference>
<gene>
    <name evidence="2" type="ORF">CRM94_16120</name>
</gene>
<dbReference type="PANTHER" id="PTHR13696">
    <property type="entry name" value="P-LOOP CONTAINING NUCLEOSIDE TRIPHOSPHATE HYDROLASE"/>
    <property type="match status" value="1"/>
</dbReference>
<dbReference type="Gene3D" id="3.40.50.300">
    <property type="entry name" value="P-loop containing nucleotide triphosphate hydrolases"/>
    <property type="match status" value="1"/>
</dbReference>
<evidence type="ECO:0000313" key="3">
    <source>
        <dbReference type="Proteomes" id="UP000220629"/>
    </source>
</evidence>
<sequence length="217" mass="23110">MAAKIIAVFNQKGGSGKSTISTNLAGALGLDSRKTMVIDLDPQGTASIVIGNAPEDQPFPAACANLAMVAKPDQEIRKYVDDYEFIIIDCPPAIASAAPSRALLIADLGLIPVGASGGNVWAIGEAKKLGQRAQDLNDDLQLRTLANMNQNTAVVQHVFSELANDTEVPALKTRIGLRTAYKEAELLGKSVLQIKGAKEAHREIKALKKEILEILEN</sequence>
<dbReference type="EMBL" id="PDDY01000002">
    <property type="protein sequence ID" value="PEH40537.1"/>
    <property type="molecule type" value="Genomic_DNA"/>
</dbReference>
<dbReference type="RefSeq" id="WP_098153241.1">
    <property type="nucleotide sequence ID" value="NZ_JAYNCN010000044.1"/>
</dbReference>
<proteinExistence type="predicted"/>
<accession>A0A2A7SA57</accession>
<dbReference type="CDD" id="cd02042">
    <property type="entry name" value="ParAB_family"/>
    <property type="match status" value="1"/>
</dbReference>
<dbReference type="InterPro" id="IPR002586">
    <property type="entry name" value="CobQ/CobB/MinD/ParA_Nub-bd_dom"/>
</dbReference>
<evidence type="ECO:0000259" key="1">
    <source>
        <dbReference type="Pfam" id="PF01656"/>
    </source>
</evidence>
<dbReference type="Proteomes" id="UP000220629">
    <property type="component" value="Unassembled WGS sequence"/>
</dbReference>